<keyword evidence="3" id="KW-1185">Reference proteome</keyword>
<dbReference type="GeneID" id="2870146"/>
<dbReference type="Proteomes" id="UP000000560">
    <property type="component" value="Chromosome IV"/>
</dbReference>
<dbReference type="Proteomes" id="UP000000560">
    <property type="component" value="Chromosome II"/>
</dbReference>
<dbReference type="KEGG" id="ani:ANIA_03800"/>
<dbReference type="GeneID" id="2873218"/>
<gene>
    <name evidence="1" type="ORF">ANIA_03800</name>
    <name evidence="2" type="ORF">ANIA_07196</name>
</gene>
<protein>
    <submittedName>
        <fullName evidence="1">Uncharacterized protein</fullName>
    </submittedName>
</protein>
<accession>Q5B6N0</accession>
<sequence>MAKVKKDPNYIRYTKISKAELDLPDFKADNHGYLIPHVGEIYCRAPACTNSFQTRFLNTNNLKKHIRKAHVDKFDLLEKEGGGRPTAKEEDDAIVFYKAVLEAYDARQEDGVGKPEIPRRRDGKINQSAVKKYVREQGYSVPCDACKEADKAKDCCREANLDVCDHFELFEPYEDEEEAESNEVF</sequence>
<reference evidence="3" key="2">
    <citation type="journal article" date="2009" name="Fungal Genet. Biol.">
        <title>The 2008 update of the Aspergillus nidulans genome annotation: a community effort.</title>
        <authorList>
            <person name="Wortman J.R."/>
            <person name="Gilsenan J.M."/>
            <person name="Joardar V."/>
            <person name="Deegan J."/>
            <person name="Clutterbuck J."/>
            <person name="Andersen M.R."/>
            <person name="Archer D."/>
            <person name="Bencina M."/>
            <person name="Braus G."/>
            <person name="Coutinho P."/>
            <person name="von Dohren H."/>
            <person name="Doonan J."/>
            <person name="Driessen A.J."/>
            <person name="Durek P."/>
            <person name="Espeso E."/>
            <person name="Fekete E."/>
            <person name="Flipphi M."/>
            <person name="Estrada C.G."/>
            <person name="Geysens S."/>
            <person name="Goldman G."/>
            <person name="de Groot P.W."/>
            <person name="Hansen K."/>
            <person name="Harris S.D."/>
            <person name="Heinekamp T."/>
            <person name="Helmstaedt K."/>
            <person name="Henrissat B."/>
            <person name="Hofmann G."/>
            <person name="Homan T."/>
            <person name="Horio T."/>
            <person name="Horiuchi H."/>
            <person name="James S."/>
            <person name="Jones M."/>
            <person name="Karaffa L."/>
            <person name="Karanyi Z."/>
            <person name="Kato M."/>
            <person name="Keller N."/>
            <person name="Kelly D.E."/>
            <person name="Kiel J.A."/>
            <person name="Kim J.M."/>
            <person name="van der Klei I.J."/>
            <person name="Klis F.M."/>
            <person name="Kovalchuk A."/>
            <person name="Krasevec N."/>
            <person name="Kubicek C.P."/>
            <person name="Liu B."/>
            <person name="Maccabe A."/>
            <person name="Meyer V."/>
            <person name="Mirabito P."/>
            <person name="Miskei M."/>
            <person name="Mos M."/>
            <person name="Mullins J."/>
            <person name="Nelson D.R."/>
            <person name="Nielsen J."/>
            <person name="Oakley B.R."/>
            <person name="Osmani S.A."/>
            <person name="Pakula T."/>
            <person name="Paszewski A."/>
            <person name="Paulsen I."/>
            <person name="Pilsyk S."/>
            <person name="Pocsi I."/>
            <person name="Punt P.J."/>
            <person name="Ram A.F."/>
            <person name="Ren Q."/>
            <person name="Robellet X."/>
            <person name="Robson G."/>
            <person name="Seiboth B."/>
            <person name="van Solingen P."/>
            <person name="Specht T."/>
            <person name="Sun J."/>
            <person name="Taheri-Talesh N."/>
            <person name="Takeshita N."/>
            <person name="Ussery D."/>
            <person name="vanKuyk P.A."/>
            <person name="Visser H."/>
            <person name="van de Vondervoort P.J."/>
            <person name="de Vries R.P."/>
            <person name="Walton J."/>
            <person name="Xiang X."/>
            <person name="Xiong Y."/>
            <person name="Zeng A.P."/>
            <person name="Brandt B.W."/>
            <person name="Cornell M.J."/>
            <person name="van den Hondel C.A."/>
            <person name="Visser J."/>
            <person name="Oliver S.G."/>
            <person name="Turner G."/>
        </authorList>
    </citation>
    <scope>GENOME REANNOTATION</scope>
    <source>
        <strain evidence="3">FGSC A4 / ATCC 38163 / CBS 112.46 / NRRL 194 / M139</strain>
    </source>
</reference>
<dbReference type="AlphaFoldDB" id="Q5B6N0"/>
<evidence type="ECO:0000313" key="2">
    <source>
        <dbReference type="EMBL" id="CBF78886.1"/>
    </source>
</evidence>
<dbReference type="RefSeq" id="XP_661404.1">
    <property type="nucleotide sequence ID" value="XM_656312.1"/>
</dbReference>
<proteinExistence type="predicted"/>
<accession>C8V6U2</accession>
<dbReference type="EMBL" id="BN001304">
    <property type="protein sequence ID" value="CBF78886.1"/>
    <property type="molecule type" value="Genomic_DNA"/>
</dbReference>
<dbReference type="RefSeq" id="XP_664800.1">
    <property type="nucleotide sequence ID" value="XM_659708.1"/>
</dbReference>
<reference evidence="1" key="3">
    <citation type="journal article" date="2009" name="Fungal Genet. Biol.">
        <title>The 2008 update of the Aspergillus nidulans genome annotation: A community effort.</title>
        <authorList>
            <person name="Russo Wortman J."/>
            <person name="Mabey Gilsenan J."/>
            <person name="Joardar V."/>
            <person name="Deegan J."/>
            <person name="Clutterbuck J."/>
            <person name="Andersen M.R."/>
            <person name="Archer D."/>
            <person name="Bencina M."/>
            <person name="Braus G."/>
            <person name="Coutinho P."/>
            <person name="von Dohren H."/>
            <person name="Doonan J."/>
            <person name="Driessen A.J.M."/>
            <person name="Durek P."/>
            <person name="Espeso E."/>
            <person name="Fekete E."/>
            <person name="Flipphi M."/>
            <person name="Garcia Estrada C."/>
            <person name="Geysens S."/>
            <person name="Goldman G."/>
            <person name="de Groot P.W.J."/>
            <person name="Hansen K."/>
            <person name="Harris S.D."/>
            <person name="Heinekamp T."/>
            <person name="Helmstaedt K."/>
            <person name="Henrissat B."/>
            <person name="Hofmann G."/>
            <person name="Homan T."/>
            <person name="Horio T."/>
            <person name="Horiuchi H."/>
            <person name="James S."/>
            <person name="Jones M."/>
            <person name="Karaffa L."/>
            <person name="Karanyi Z."/>
            <person name="Kato M."/>
            <person name="Keller N."/>
            <person name="Kelly D.E."/>
            <person name="Kiel J.A.K.W."/>
            <person name="Kim J-M."/>
            <person name="van der Klei I.J."/>
            <person name="Klis F.M."/>
            <person name="Kovalchuk A."/>
            <person name="Krasevec N."/>
            <person name="Kubicek C.P."/>
            <person name="Liu B."/>
            <person name="MacCabe A."/>
            <person name="Meyer V."/>
            <person name="Mirabito P."/>
            <person name="Miskei M."/>
            <person name="Mos M."/>
            <person name="Mullins J."/>
            <person name="Nelson D.R."/>
            <person name="Nielsen J."/>
            <person name="Oakley B.R."/>
            <person name="Osmani S.A."/>
            <person name="Pakula T."/>
            <person name="Paszewski A."/>
            <person name="Paulsen I."/>
            <person name="Pilsyk S."/>
            <person name="Posci I."/>
            <person name="Punt P.J."/>
            <person name="Ram A.F.J."/>
            <person name="Ren Q."/>
            <person name="Robellet X."/>
            <person name="Robson G."/>
            <person name="Seiboth B."/>
            <person name="van Solingen P."/>
            <person name="Specht T."/>
            <person name="Sun J."/>
            <person name="Taheri-Talesh N."/>
            <person name="Takeshita N."/>
            <person name="Ussery D."/>
            <person name="vanKuyk P.A."/>
            <person name="Visser H."/>
            <person name="van der Vondervoot P.J.I."/>
            <person name="de Vries R.P."/>
            <person name="Walton J."/>
            <person name="Xiang X."/>
            <person name="Xiong Y."/>
            <person name="Ping Zeng A."/>
            <person name="Brandt B.W."/>
            <person name="Cornell M.J."/>
            <person name="van den Hondel C.A.M.J.J."/>
            <person name="Visser J."/>
            <person name="Oliver S.G."/>
            <person name="Turner G."/>
        </authorList>
    </citation>
    <scope>NUCLEOTIDE SEQUENCE</scope>
    <source>
        <strain evidence="1">FGSC A4</strain>
    </source>
</reference>
<evidence type="ECO:0000313" key="3">
    <source>
        <dbReference type="Proteomes" id="UP000000560"/>
    </source>
</evidence>
<reference evidence="3" key="1">
    <citation type="journal article" date="2005" name="Nature">
        <title>Sequencing of Aspergillus nidulans and comparative analysis with A. fumigatus and A. oryzae.</title>
        <authorList>
            <person name="Galagan J.E."/>
            <person name="Calvo S.E."/>
            <person name="Cuomo C."/>
            <person name="Ma L.J."/>
            <person name="Wortman J.R."/>
            <person name="Batzoglou S."/>
            <person name="Lee S.I."/>
            <person name="Basturkmen M."/>
            <person name="Spevak C.C."/>
            <person name="Clutterbuck J."/>
            <person name="Kapitonov V."/>
            <person name="Jurka J."/>
            <person name="Scazzocchio C."/>
            <person name="Farman M."/>
            <person name="Butler J."/>
            <person name="Purcell S."/>
            <person name="Harris S."/>
            <person name="Braus G.H."/>
            <person name="Draht O."/>
            <person name="Busch S."/>
            <person name="D'Enfert C."/>
            <person name="Bouchier C."/>
            <person name="Goldman G.H."/>
            <person name="Bell-Pedersen D."/>
            <person name="Griffiths-Jones S."/>
            <person name="Doonan J.H."/>
            <person name="Yu J."/>
            <person name="Vienken K."/>
            <person name="Pain A."/>
            <person name="Freitag M."/>
            <person name="Selker E.U."/>
            <person name="Archer D.B."/>
            <person name="Penalva M.A."/>
            <person name="Oakley B.R."/>
            <person name="Momany M."/>
            <person name="Tanaka T."/>
            <person name="Kumagai T."/>
            <person name="Asai K."/>
            <person name="Machida M."/>
            <person name="Nierman W.C."/>
            <person name="Denning D.W."/>
            <person name="Caddick M."/>
            <person name="Hynes M."/>
            <person name="Paoletti M."/>
            <person name="Fischer R."/>
            <person name="Miller B."/>
            <person name="Dyer P."/>
            <person name="Sachs M.S."/>
            <person name="Osmani S.A."/>
            <person name="Birren B.W."/>
        </authorList>
    </citation>
    <scope>NUCLEOTIDE SEQUENCE [LARGE SCALE GENOMIC DNA]</scope>
    <source>
        <strain evidence="3">FGSC A4 / ATCC 38163 / CBS 112.46 / NRRL 194 / M139</strain>
    </source>
</reference>
<dbReference type="EMBL" id="BN001302">
    <property type="protein sequence ID" value="CBF75356.1"/>
    <property type="molecule type" value="Genomic_DNA"/>
</dbReference>
<dbReference type="OrthoDB" id="4471929at2759"/>
<dbReference type="HOGENOM" id="CLU_1461291_0_0_1"/>
<name>Q5B6N0_EMENI</name>
<organism evidence="1 3">
    <name type="scientific">Emericella nidulans (strain FGSC A4 / ATCC 38163 / CBS 112.46 / NRRL 194 / M139)</name>
    <name type="common">Aspergillus nidulans</name>
    <dbReference type="NCBI Taxonomy" id="227321"/>
    <lineage>
        <taxon>Eukaryota</taxon>
        <taxon>Fungi</taxon>
        <taxon>Dikarya</taxon>
        <taxon>Ascomycota</taxon>
        <taxon>Pezizomycotina</taxon>
        <taxon>Eurotiomycetes</taxon>
        <taxon>Eurotiomycetidae</taxon>
        <taxon>Eurotiales</taxon>
        <taxon>Aspergillaceae</taxon>
        <taxon>Aspergillus</taxon>
        <taxon>Aspergillus subgen. Nidulantes</taxon>
    </lineage>
</organism>
<evidence type="ECO:0000313" key="1">
    <source>
        <dbReference type="EMBL" id="CBF75356.1"/>
    </source>
</evidence>
<dbReference type="OMA" id="DEHGHIN"/>
<dbReference type="KEGG" id="ani:ANIA_07196"/>